<reference evidence="1" key="1">
    <citation type="journal article" date="2023" name="bioRxiv">
        <title>Improved chromosome-level genome assembly for marigold (Tagetes erecta).</title>
        <authorList>
            <person name="Jiang F."/>
            <person name="Yuan L."/>
            <person name="Wang S."/>
            <person name="Wang H."/>
            <person name="Xu D."/>
            <person name="Wang A."/>
            <person name="Fan W."/>
        </authorList>
    </citation>
    <scope>NUCLEOTIDE SEQUENCE</scope>
    <source>
        <strain evidence="1">WSJ</strain>
        <tissue evidence="1">Leaf</tissue>
    </source>
</reference>
<dbReference type="AlphaFoldDB" id="A0AAD8NSG0"/>
<evidence type="ECO:0000313" key="2">
    <source>
        <dbReference type="Proteomes" id="UP001229421"/>
    </source>
</evidence>
<evidence type="ECO:0000313" key="1">
    <source>
        <dbReference type="EMBL" id="KAK1419283.1"/>
    </source>
</evidence>
<gene>
    <name evidence="1" type="ORF">QVD17_28447</name>
</gene>
<keyword evidence="2" id="KW-1185">Reference proteome</keyword>
<dbReference type="EMBL" id="JAUHHV010000007">
    <property type="protein sequence ID" value="KAK1419283.1"/>
    <property type="molecule type" value="Genomic_DNA"/>
</dbReference>
<name>A0AAD8NSG0_TARER</name>
<sequence>MQWTDRIFKPTLNCPFCPRQHWMIHVMSSYGDNFVLMTMASFGKLHGFEPWYRYHHSLEQTTWQIFEVTETMTQHQLFLTPATEIAVAVSCHLGWHLQLEGTS</sequence>
<protein>
    <submittedName>
        <fullName evidence="1">Uncharacterized protein</fullName>
    </submittedName>
</protein>
<organism evidence="1 2">
    <name type="scientific">Tagetes erecta</name>
    <name type="common">African marigold</name>
    <dbReference type="NCBI Taxonomy" id="13708"/>
    <lineage>
        <taxon>Eukaryota</taxon>
        <taxon>Viridiplantae</taxon>
        <taxon>Streptophyta</taxon>
        <taxon>Embryophyta</taxon>
        <taxon>Tracheophyta</taxon>
        <taxon>Spermatophyta</taxon>
        <taxon>Magnoliopsida</taxon>
        <taxon>eudicotyledons</taxon>
        <taxon>Gunneridae</taxon>
        <taxon>Pentapetalae</taxon>
        <taxon>asterids</taxon>
        <taxon>campanulids</taxon>
        <taxon>Asterales</taxon>
        <taxon>Asteraceae</taxon>
        <taxon>Asteroideae</taxon>
        <taxon>Heliantheae alliance</taxon>
        <taxon>Tageteae</taxon>
        <taxon>Tagetes</taxon>
    </lineage>
</organism>
<dbReference type="Proteomes" id="UP001229421">
    <property type="component" value="Unassembled WGS sequence"/>
</dbReference>
<comment type="caution">
    <text evidence="1">The sequence shown here is derived from an EMBL/GenBank/DDBJ whole genome shotgun (WGS) entry which is preliminary data.</text>
</comment>
<accession>A0AAD8NSG0</accession>
<proteinExistence type="predicted"/>